<evidence type="ECO:0000313" key="4">
    <source>
        <dbReference type="EMBL" id="MFC0224429.1"/>
    </source>
</evidence>
<feature type="transmembrane region" description="Helical" evidence="2">
    <location>
        <begin position="30"/>
        <end position="49"/>
    </location>
</feature>
<keyword evidence="2" id="KW-0472">Membrane</keyword>
<dbReference type="SUPFAM" id="SSF53300">
    <property type="entry name" value="vWA-like"/>
    <property type="match status" value="1"/>
</dbReference>
<accession>A0ABV6E6P9</accession>
<dbReference type="InterPro" id="IPR036465">
    <property type="entry name" value="vWFA_dom_sf"/>
</dbReference>
<dbReference type="EMBL" id="JBHLXH010000002">
    <property type="protein sequence ID" value="MFC0224429.1"/>
    <property type="molecule type" value="Genomic_DNA"/>
</dbReference>
<sequence length="559" mass="57613">MSLDDSTPAPDGADTSGGRHRPTALGGNKLLVGGVALLLLVGALVFFMVKGGASDSEAADCVSEQVRLTTAPVMEDLVEQAVKSVNEDEPCIDVKVTSGTVKDVVALLADPNAELPEIWIPDSPTWKGQLTGAGWTGTPVSEVLAQTPVGLVGGPAAKAPASWAAALDSGALAMSDPSAQGASALALLAPYAEMKATGETAQTIEEKTVPVAQTFGERAVDGGSTESDLADITASSTQLVPATEQAYLAARRSNDQLTLVAPQTGAPMLQYPLVDVNRGSLDVMASGGDLSARVARAIGRWFSSSAGVDAVAAAELRGPDGAALPNGIGLGAAKVLPKVAQKTTDDTLRQWRVLSVPSSILAVVDLSGSMKTAIGDTTRIQLAVNASQVALDAFPETARIGIWGFSKNRGEGGVSYQEYAGLDRLDADAGDAGTHGDVVRKEADALVGRVRGATGLMDTTLAAYKYAQEKWDPAWFNSVVIFTDGASDDSSSLSLESLVNQLKSVRDPAKPVKVIIIGISQDSDTGELEQIAAATGGQNYLVNNPNEILGVLAQALLNR</sequence>
<gene>
    <name evidence="4" type="ORF">ACFFJG_18225</name>
</gene>
<evidence type="ECO:0000313" key="5">
    <source>
        <dbReference type="Proteomes" id="UP001589698"/>
    </source>
</evidence>
<name>A0ABV6E6P9_9ACTN</name>
<comment type="caution">
    <text evidence="4">The sequence shown here is derived from an EMBL/GenBank/DDBJ whole genome shotgun (WGS) entry which is preliminary data.</text>
</comment>
<dbReference type="PROSITE" id="PS50234">
    <property type="entry name" value="VWFA"/>
    <property type="match status" value="1"/>
</dbReference>
<feature type="domain" description="VWFA" evidence="3">
    <location>
        <begin position="359"/>
        <end position="559"/>
    </location>
</feature>
<dbReference type="InterPro" id="IPR002035">
    <property type="entry name" value="VWF_A"/>
</dbReference>
<feature type="region of interest" description="Disordered" evidence="1">
    <location>
        <begin position="1"/>
        <end position="22"/>
    </location>
</feature>
<evidence type="ECO:0000256" key="2">
    <source>
        <dbReference type="SAM" id="Phobius"/>
    </source>
</evidence>
<evidence type="ECO:0000256" key="1">
    <source>
        <dbReference type="SAM" id="MobiDB-lite"/>
    </source>
</evidence>
<keyword evidence="2" id="KW-0812">Transmembrane</keyword>
<reference evidence="4 5" key="1">
    <citation type="submission" date="2024-09" db="EMBL/GenBank/DDBJ databases">
        <authorList>
            <person name="Sun Q."/>
            <person name="Mori K."/>
        </authorList>
    </citation>
    <scope>NUCLEOTIDE SEQUENCE [LARGE SCALE GENOMIC DNA]</scope>
    <source>
        <strain evidence="4 5">CCM 8654</strain>
    </source>
</reference>
<dbReference type="SMART" id="SM00327">
    <property type="entry name" value="VWA"/>
    <property type="match status" value="1"/>
</dbReference>
<dbReference type="Pfam" id="PF13531">
    <property type="entry name" value="SBP_bac_11"/>
    <property type="match status" value="1"/>
</dbReference>
<organism evidence="4 5">
    <name type="scientific">Nocardioides zeicaulis</name>
    <dbReference type="NCBI Taxonomy" id="1776857"/>
    <lineage>
        <taxon>Bacteria</taxon>
        <taxon>Bacillati</taxon>
        <taxon>Actinomycetota</taxon>
        <taxon>Actinomycetes</taxon>
        <taxon>Propionibacteriales</taxon>
        <taxon>Nocardioidaceae</taxon>
        <taxon>Nocardioides</taxon>
    </lineage>
</organism>
<dbReference type="RefSeq" id="WP_378520198.1">
    <property type="nucleotide sequence ID" value="NZ_CBCSDI010000014.1"/>
</dbReference>
<proteinExistence type="predicted"/>
<dbReference type="Gene3D" id="3.40.50.410">
    <property type="entry name" value="von Willebrand factor, type A domain"/>
    <property type="match status" value="1"/>
</dbReference>
<protein>
    <submittedName>
        <fullName evidence="4">Substrate-binding domain-containing protein</fullName>
    </submittedName>
</protein>
<keyword evidence="2" id="KW-1133">Transmembrane helix</keyword>
<keyword evidence="5" id="KW-1185">Reference proteome</keyword>
<dbReference type="Pfam" id="PF00092">
    <property type="entry name" value="VWA"/>
    <property type="match status" value="1"/>
</dbReference>
<dbReference type="Proteomes" id="UP001589698">
    <property type="component" value="Unassembled WGS sequence"/>
</dbReference>
<evidence type="ECO:0000259" key="3">
    <source>
        <dbReference type="PROSITE" id="PS50234"/>
    </source>
</evidence>